<dbReference type="SUPFAM" id="SSF49503">
    <property type="entry name" value="Cupredoxins"/>
    <property type="match status" value="1"/>
</dbReference>
<comment type="caution">
    <text evidence="1">The sequence shown here is derived from an EMBL/GenBank/DDBJ whole genome shotgun (WGS) entry which is preliminary data.</text>
</comment>
<dbReference type="EMBL" id="JASITI010000047">
    <property type="protein sequence ID" value="MDK9499671.1"/>
    <property type="molecule type" value="Genomic_DNA"/>
</dbReference>
<dbReference type="RefSeq" id="WP_285345503.1">
    <property type="nucleotide sequence ID" value="NZ_JASITI010000047.1"/>
</dbReference>
<name>A0ABT7H2E1_9ACTN</name>
<gene>
    <name evidence="1" type="ORF">QEZ40_005101</name>
</gene>
<reference evidence="1 2" key="1">
    <citation type="submission" date="2023-05" db="EMBL/GenBank/DDBJ databases">
        <title>Sequencing and Assembly of Streptomyces sp. NP73.</title>
        <authorList>
            <person name="Konwar A.N."/>
            <person name="Saikia K."/>
            <person name="Thakur D."/>
        </authorList>
    </citation>
    <scope>NUCLEOTIDE SEQUENCE [LARGE SCALE GENOMIC DNA]</scope>
    <source>
        <strain evidence="1 2">NP73</strain>
    </source>
</reference>
<evidence type="ECO:0000313" key="2">
    <source>
        <dbReference type="Proteomes" id="UP001223390"/>
    </source>
</evidence>
<dbReference type="Gene3D" id="2.60.40.420">
    <property type="entry name" value="Cupredoxins - blue copper proteins"/>
    <property type="match status" value="1"/>
</dbReference>
<dbReference type="Proteomes" id="UP001223390">
    <property type="component" value="Unassembled WGS sequence"/>
</dbReference>
<organism evidence="1 2">
    <name type="scientific">Streptomyces katrae</name>
    <dbReference type="NCBI Taxonomy" id="68223"/>
    <lineage>
        <taxon>Bacteria</taxon>
        <taxon>Bacillati</taxon>
        <taxon>Actinomycetota</taxon>
        <taxon>Actinomycetes</taxon>
        <taxon>Kitasatosporales</taxon>
        <taxon>Streptomycetaceae</taxon>
        <taxon>Streptomyces</taxon>
    </lineage>
</organism>
<keyword evidence="2" id="KW-1185">Reference proteome</keyword>
<evidence type="ECO:0000313" key="1">
    <source>
        <dbReference type="EMBL" id="MDK9499671.1"/>
    </source>
</evidence>
<protein>
    <recommendedName>
        <fullName evidence="3">Plastocyanin-like domain-containing protein</fullName>
    </recommendedName>
</protein>
<dbReference type="InterPro" id="IPR008972">
    <property type="entry name" value="Cupredoxin"/>
</dbReference>
<accession>A0ABT7H2E1</accession>
<evidence type="ECO:0008006" key="3">
    <source>
        <dbReference type="Google" id="ProtNLM"/>
    </source>
</evidence>
<proteinExistence type="predicted"/>
<sequence>MPVRTFDFRRTPGGEDRHIWTIDGRPFHPGTVPARPRLGSVERRRFSSDFHHPVHVHLGRFTSYRGRCTARS</sequence>